<dbReference type="InterPro" id="IPR008978">
    <property type="entry name" value="HSP20-like_chaperone"/>
</dbReference>
<dbReference type="PROSITE" id="PS01031">
    <property type="entry name" value="SHSP"/>
    <property type="match status" value="1"/>
</dbReference>
<name>A0A7U4M181_9BACT</name>
<evidence type="ECO:0000256" key="3">
    <source>
        <dbReference type="SAM" id="MobiDB-lite"/>
    </source>
</evidence>
<gene>
    <name evidence="6" type="ORF">YH65_05340</name>
</gene>
<dbReference type="InterPro" id="IPR002068">
    <property type="entry name" value="A-crystallin/Hsp20_dom"/>
</dbReference>
<accession>A0A7U4M181</accession>
<evidence type="ECO:0000256" key="4">
    <source>
        <dbReference type="SAM" id="SignalP"/>
    </source>
</evidence>
<evidence type="ECO:0000259" key="5">
    <source>
        <dbReference type="PROSITE" id="PS01031"/>
    </source>
</evidence>
<organism evidence="6 7">
    <name type="scientific">Sulfurovum lithotrophicum</name>
    <dbReference type="NCBI Taxonomy" id="206403"/>
    <lineage>
        <taxon>Bacteria</taxon>
        <taxon>Pseudomonadati</taxon>
        <taxon>Campylobacterota</taxon>
        <taxon>Epsilonproteobacteria</taxon>
        <taxon>Campylobacterales</taxon>
        <taxon>Sulfurovaceae</taxon>
        <taxon>Sulfurovum</taxon>
    </lineage>
</organism>
<sequence length="247" mass="27910">MLKKKLLLLALPVVTALSLHASDPFNDPFFNDPFGDDIFKEMMQMQKNMDKMFERMQHRMNQRSSGLVSPLGTYKMAVQNQLVDKGDHYELVTSIPESKENHIDINTANGMMNITAKIVQKKEEKNQYGVSQSRSVRMYQQSTSLPVDADESVISTAYKNGKLLISIGKKKSAVKTNKVGTVPTLMKREKTNAKVVVPKPNYEKKEVKKQGSSEITEEKKEQKNTPQKEGNVTIKPMKIKSDIPTMS</sequence>
<dbReference type="KEGG" id="slh:YH65_05340"/>
<dbReference type="Gene3D" id="2.60.40.790">
    <property type="match status" value="1"/>
</dbReference>
<feature type="domain" description="SHSP" evidence="5">
    <location>
        <begin position="69"/>
        <end position="185"/>
    </location>
</feature>
<feature type="signal peptide" evidence="4">
    <location>
        <begin position="1"/>
        <end position="21"/>
    </location>
</feature>
<comment type="similarity">
    <text evidence="1 2">Belongs to the small heat shock protein (HSP20) family.</text>
</comment>
<evidence type="ECO:0000256" key="2">
    <source>
        <dbReference type="RuleBase" id="RU003616"/>
    </source>
</evidence>
<feature type="region of interest" description="Disordered" evidence="3">
    <location>
        <begin position="198"/>
        <end position="247"/>
    </location>
</feature>
<evidence type="ECO:0000313" key="7">
    <source>
        <dbReference type="Proteomes" id="UP000034444"/>
    </source>
</evidence>
<evidence type="ECO:0000256" key="1">
    <source>
        <dbReference type="PROSITE-ProRule" id="PRU00285"/>
    </source>
</evidence>
<evidence type="ECO:0000313" key="6">
    <source>
        <dbReference type="EMBL" id="AKF24874.1"/>
    </source>
</evidence>
<feature type="chain" id="PRO_5030944791" description="SHSP domain-containing protein" evidence="4">
    <location>
        <begin position="22"/>
        <end position="247"/>
    </location>
</feature>
<protein>
    <recommendedName>
        <fullName evidence="5">SHSP domain-containing protein</fullName>
    </recommendedName>
</protein>
<dbReference type="SUPFAM" id="SSF49764">
    <property type="entry name" value="HSP20-like chaperones"/>
    <property type="match status" value="1"/>
</dbReference>
<reference evidence="7" key="2">
    <citation type="journal article" date="2017" name="Stand. Genomic Sci.">
        <title>Complete genome sequence of the sulfur-oxidizing chemolithoautotrophic Sulfurovum lithotrophicum 42BKTT.</title>
        <authorList>
            <person name="Jeon W."/>
            <person name="Priscilla L."/>
            <person name="Park G."/>
            <person name="Lee H."/>
            <person name="Lee N."/>
            <person name="Lee D."/>
            <person name="Kwon H."/>
            <person name="Ahn I."/>
            <person name="Lee C."/>
            <person name="Lee H."/>
            <person name="Ahn J."/>
        </authorList>
    </citation>
    <scope>NUCLEOTIDE SEQUENCE [LARGE SCALE GENOMIC DNA]</scope>
    <source>
        <strain evidence="7">ATCC BAA-797 / 42BKT</strain>
    </source>
</reference>
<keyword evidence="4" id="KW-0732">Signal</keyword>
<dbReference type="OrthoDB" id="9811615at2"/>
<dbReference type="CDD" id="cd06464">
    <property type="entry name" value="ACD_sHsps-like"/>
    <property type="match status" value="1"/>
</dbReference>
<dbReference type="Proteomes" id="UP000034444">
    <property type="component" value="Chromosome"/>
</dbReference>
<keyword evidence="7" id="KW-1185">Reference proteome</keyword>
<dbReference type="Pfam" id="PF00011">
    <property type="entry name" value="HSP20"/>
    <property type="match status" value="1"/>
</dbReference>
<dbReference type="RefSeq" id="WP_046550961.1">
    <property type="nucleotide sequence ID" value="NZ_CP011308.1"/>
</dbReference>
<reference evidence="6 7" key="1">
    <citation type="submission" date="2015-04" db="EMBL/GenBank/DDBJ databases">
        <title>Complete genome sequence of Sulfurovum lithotrophicum ATCC BAA-797T.</title>
        <authorList>
            <person name="Ahn J."/>
            <person name="Park G."/>
            <person name="Jeon W."/>
            <person name="Jang Y."/>
            <person name="Jang M."/>
            <person name="Lee H."/>
            <person name="Lee H."/>
        </authorList>
    </citation>
    <scope>NUCLEOTIDE SEQUENCE [LARGE SCALE GENOMIC DNA]</scope>
    <source>
        <strain evidence="7">ATCC BAA-797 / 42BKT</strain>
    </source>
</reference>
<proteinExistence type="inferred from homology"/>
<dbReference type="EMBL" id="CP011308">
    <property type="protein sequence ID" value="AKF24874.1"/>
    <property type="molecule type" value="Genomic_DNA"/>
</dbReference>
<feature type="compositionally biased region" description="Basic and acidic residues" evidence="3">
    <location>
        <begin position="201"/>
        <end position="223"/>
    </location>
</feature>
<dbReference type="AlphaFoldDB" id="A0A7U4M181"/>